<keyword evidence="3" id="KW-1185">Reference proteome</keyword>
<feature type="region of interest" description="Disordered" evidence="1">
    <location>
        <begin position="1"/>
        <end position="95"/>
    </location>
</feature>
<name>A0A9Q0X7C5_9SAUR</name>
<feature type="compositionally biased region" description="Basic and acidic residues" evidence="1">
    <location>
        <begin position="85"/>
        <end position="95"/>
    </location>
</feature>
<feature type="compositionally biased region" description="Basic and acidic residues" evidence="1">
    <location>
        <begin position="25"/>
        <end position="47"/>
    </location>
</feature>
<sequence>MEDTSQGNTEDCPAPKPVPVSHMQQGHERWLPDSEAWAKAEISDPRSGDSSVFPDGTFKEPGEQSGDLPQPESKTFPEITSDANVNDRDPENPIE</sequence>
<dbReference type="Proteomes" id="UP001142489">
    <property type="component" value="Unassembled WGS sequence"/>
</dbReference>
<evidence type="ECO:0000313" key="3">
    <source>
        <dbReference type="Proteomes" id="UP001142489"/>
    </source>
</evidence>
<evidence type="ECO:0000313" key="2">
    <source>
        <dbReference type="EMBL" id="KAJ7303219.1"/>
    </source>
</evidence>
<proteinExistence type="predicted"/>
<dbReference type="EMBL" id="JAPFRF010000024">
    <property type="protein sequence ID" value="KAJ7303219.1"/>
    <property type="molecule type" value="Genomic_DNA"/>
</dbReference>
<reference evidence="2" key="1">
    <citation type="journal article" date="2023" name="DNA Res.">
        <title>Chromosome-level genome assembly of Phrynocephalus forsythii using third-generation DNA sequencing and Hi-C analysis.</title>
        <authorList>
            <person name="Qi Y."/>
            <person name="Zhao W."/>
            <person name="Zhao Y."/>
            <person name="Niu C."/>
            <person name="Cao S."/>
            <person name="Zhang Y."/>
        </authorList>
    </citation>
    <scope>NUCLEOTIDE SEQUENCE</scope>
    <source>
        <tissue evidence="2">Muscle</tissue>
    </source>
</reference>
<protein>
    <submittedName>
        <fullName evidence="2">Uncharacterized protein</fullName>
    </submittedName>
</protein>
<organism evidence="2 3">
    <name type="scientific">Phrynocephalus forsythii</name>
    <dbReference type="NCBI Taxonomy" id="171643"/>
    <lineage>
        <taxon>Eukaryota</taxon>
        <taxon>Metazoa</taxon>
        <taxon>Chordata</taxon>
        <taxon>Craniata</taxon>
        <taxon>Vertebrata</taxon>
        <taxon>Euteleostomi</taxon>
        <taxon>Lepidosauria</taxon>
        <taxon>Squamata</taxon>
        <taxon>Bifurcata</taxon>
        <taxon>Unidentata</taxon>
        <taxon>Episquamata</taxon>
        <taxon>Toxicofera</taxon>
        <taxon>Iguania</taxon>
        <taxon>Acrodonta</taxon>
        <taxon>Agamidae</taxon>
        <taxon>Agaminae</taxon>
        <taxon>Phrynocephalus</taxon>
    </lineage>
</organism>
<dbReference type="AlphaFoldDB" id="A0A9Q0X7C5"/>
<accession>A0A9Q0X7C5</accession>
<evidence type="ECO:0000256" key="1">
    <source>
        <dbReference type="SAM" id="MobiDB-lite"/>
    </source>
</evidence>
<gene>
    <name evidence="2" type="ORF">JRQ81_012155</name>
</gene>
<comment type="caution">
    <text evidence="2">The sequence shown here is derived from an EMBL/GenBank/DDBJ whole genome shotgun (WGS) entry which is preliminary data.</text>
</comment>